<organism evidence="2 3">
    <name type="scientific">Cytospora mali</name>
    <name type="common">Apple Valsa canker fungus</name>
    <name type="synonym">Valsa mali</name>
    <dbReference type="NCBI Taxonomy" id="578113"/>
    <lineage>
        <taxon>Eukaryota</taxon>
        <taxon>Fungi</taxon>
        <taxon>Dikarya</taxon>
        <taxon>Ascomycota</taxon>
        <taxon>Pezizomycotina</taxon>
        <taxon>Sordariomycetes</taxon>
        <taxon>Sordariomycetidae</taxon>
        <taxon>Diaporthales</taxon>
        <taxon>Cytosporaceae</taxon>
        <taxon>Cytospora</taxon>
    </lineage>
</organism>
<keyword evidence="3" id="KW-1185">Reference proteome</keyword>
<protein>
    <recommendedName>
        <fullName evidence="1">2EXR domain-containing protein</fullName>
    </recommendedName>
</protein>
<evidence type="ECO:0000259" key="1">
    <source>
        <dbReference type="Pfam" id="PF20150"/>
    </source>
</evidence>
<gene>
    <name evidence="2" type="ORF">VP1G_06238</name>
</gene>
<sequence>MSFSKFPLLPPEIRLLIWEMTWPDTRVMEAGYIYEADEEGDILPDGVVGLRLACPWSQWRRSGEHVERDIEDDPMDIDDQTDATAMENPVALYVCHESRTHTRKTYIDFQHAESHCESFYFHPRRDILWLCLDLGDHPEVIDTELRQGYGALIDKVENVLLPDWRWGEISMGHVNLMQALEGFKGLRRITLIINPNATPRQEAEKDMVEDLKTLGSRPWTLEYLFVRKAGQICHKPVRSLAPGTEFSASCAGCMD</sequence>
<reference evidence="3" key="1">
    <citation type="submission" date="2014-12" db="EMBL/GenBank/DDBJ databases">
        <title>Genome Sequence of Valsa Canker Pathogens Uncovers a Specific Adaption of Colonization on Woody Bark.</title>
        <authorList>
            <person name="Yin Z."/>
            <person name="Liu H."/>
            <person name="Gao X."/>
            <person name="Li Z."/>
            <person name="Song N."/>
            <person name="Ke X."/>
            <person name="Dai Q."/>
            <person name="Wu Y."/>
            <person name="Sun Y."/>
            <person name="Xu J.-R."/>
            <person name="Kang Z.K."/>
            <person name="Wang L."/>
            <person name="Huang L."/>
        </authorList>
    </citation>
    <scope>NUCLEOTIDE SEQUENCE [LARGE SCALE GENOMIC DNA]</scope>
    <source>
        <strain evidence="3">SXYL134</strain>
    </source>
</reference>
<dbReference type="PANTHER" id="PTHR35910:SF6">
    <property type="entry name" value="2EXR DOMAIN-CONTAINING PROTEIN"/>
    <property type="match status" value="1"/>
</dbReference>
<name>A0A194V4X1_CYTMA</name>
<dbReference type="AlphaFoldDB" id="A0A194V4X1"/>
<evidence type="ECO:0000313" key="2">
    <source>
        <dbReference type="EMBL" id="KUI58992.1"/>
    </source>
</evidence>
<dbReference type="PANTHER" id="PTHR35910">
    <property type="entry name" value="2EXR DOMAIN-CONTAINING PROTEIN"/>
    <property type="match status" value="1"/>
</dbReference>
<dbReference type="InterPro" id="IPR045518">
    <property type="entry name" value="2EXR"/>
</dbReference>
<dbReference type="OrthoDB" id="2142759at2759"/>
<dbReference type="Proteomes" id="UP000078576">
    <property type="component" value="Unassembled WGS sequence"/>
</dbReference>
<accession>A0A194V4X1</accession>
<feature type="domain" description="2EXR" evidence="1">
    <location>
        <begin position="3"/>
        <end position="128"/>
    </location>
</feature>
<dbReference type="STRING" id="694573.A0A194V4X1"/>
<dbReference type="EMBL" id="KN714722">
    <property type="protein sequence ID" value="KUI58992.1"/>
    <property type="molecule type" value="Genomic_DNA"/>
</dbReference>
<evidence type="ECO:0000313" key="3">
    <source>
        <dbReference type="Proteomes" id="UP000078576"/>
    </source>
</evidence>
<dbReference type="Pfam" id="PF20150">
    <property type="entry name" value="2EXR"/>
    <property type="match status" value="1"/>
</dbReference>
<proteinExistence type="predicted"/>